<name>A0A2K3KL95_TRIPR</name>
<comment type="caution">
    <text evidence="4">The sequence shown here is derived from an EMBL/GenBank/DDBJ whole genome shotgun (WGS) entry which is preliminary data.</text>
</comment>
<dbReference type="AlphaFoldDB" id="A0A2K3KL95"/>
<dbReference type="Proteomes" id="UP000236291">
    <property type="component" value="Unassembled WGS sequence"/>
</dbReference>
<keyword evidence="3" id="KW-0472">Membrane</keyword>
<dbReference type="SUPFAM" id="SSF103506">
    <property type="entry name" value="Mitochondrial carrier"/>
    <property type="match status" value="1"/>
</dbReference>
<sequence>ENHTNLSPYLSYVSGAAAGCAATVGSYPFDLLRTILASQGEPKLLVFSYHYHNLCASKFYVDVILFSGGVLPSGSFGYHW</sequence>
<evidence type="ECO:0000313" key="5">
    <source>
        <dbReference type="Proteomes" id="UP000236291"/>
    </source>
</evidence>
<gene>
    <name evidence="4" type="ORF">L195_g055406</name>
</gene>
<feature type="non-terminal residue" evidence="4">
    <location>
        <position position="1"/>
    </location>
</feature>
<reference evidence="4 5" key="2">
    <citation type="journal article" date="2017" name="Front. Plant Sci.">
        <title>Gene Classification and Mining of Molecular Markers Useful in Red Clover (Trifolium pratense) Breeding.</title>
        <authorList>
            <person name="Istvanek J."/>
            <person name="Dluhosova J."/>
            <person name="Dluhos P."/>
            <person name="Patkova L."/>
            <person name="Nedelnik J."/>
            <person name="Repkova J."/>
        </authorList>
    </citation>
    <scope>NUCLEOTIDE SEQUENCE [LARGE SCALE GENOMIC DNA]</scope>
    <source>
        <strain evidence="5">cv. Tatra</strain>
        <tissue evidence="4">Young leaves</tissue>
    </source>
</reference>
<dbReference type="InterPro" id="IPR023395">
    <property type="entry name" value="MCP_dom_sf"/>
</dbReference>
<evidence type="ECO:0000313" key="4">
    <source>
        <dbReference type="EMBL" id="PNX67029.1"/>
    </source>
</evidence>
<accession>A0A2K3KL95</accession>
<evidence type="ECO:0000256" key="1">
    <source>
        <dbReference type="ARBA" id="ARBA00004141"/>
    </source>
</evidence>
<comment type="subcellular location">
    <subcellularLocation>
        <location evidence="1">Membrane</location>
        <topology evidence="1">Multi-pass membrane protein</topology>
    </subcellularLocation>
</comment>
<dbReference type="GO" id="GO:0016020">
    <property type="term" value="C:membrane"/>
    <property type="evidence" value="ECO:0007669"/>
    <property type="project" value="UniProtKB-SubCell"/>
</dbReference>
<dbReference type="Pfam" id="PF00153">
    <property type="entry name" value="Mito_carr"/>
    <property type="match status" value="1"/>
</dbReference>
<evidence type="ECO:0000256" key="2">
    <source>
        <dbReference type="ARBA" id="ARBA00022692"/>
    </source>
</evidence>
<dbReference type="InterPro" id="IPR018108">
    <property type="entry name" value="MCP_transmembrane"/>
</dbReference>
<dbReference type="Gene3D" id="1.50.40.10">
    <property type="entry name" value="Mitochondrial carrier domain"/>
    <property type="match status" value="1"/>
</dbReference>
<keyword evidence="2" id="KW-0812">Transmembrane</keyword>
<reference evidence="4 5" key="1">
    <citation type="journal article" date="2014" name="Am. J. Bot.">
        <title>Genome assembly and annotation for red clover (Trifolium pratense; Fabaceae).</title>
        <authorList>
            <person name="Istvanek J."/>
            <person name="Jaros M."/>
            <person name="Krenek A."/>
            <person name="Repkova J."/>
        </authorList>
    </citation>
    <scope>NUCLEOTIDE SEQUENCE [LARGE SCALE GENOMIC DNA]</scope>
    <source>
        <strain evidence="5">cv. Tatra</strain>
        <tissue evidence="4">Young leaves</tissue>
    </source>
</reference>
<organism evidence="4 5">
    <name type="scientific">Trifolium pratense</name>
    <name type="common">Red clover</name>
    <dbReference type="NCBI Taxonomy" id="57577"/>
    <lineage>
        <taxon>Eukaryota</taxon>
        <taxon>Viridiplantae</taxon>
        <taxon>Streptophyta</taxon>
        <taxon>Embryophyta</taxon>
        <taxon>Tracheophyta</taxon>
        <taxon>Spermatophyta</taxon>
        <taxon>Magnoliopsida</taxon>
        <taxon>eudicotyledons</taxon>
        <taxon>Gunneridae</taxon>
        <taxon>Pentapetalae</taxon>
        <taxon>rosids</taxon>
        <taxon>fabids</taxon>
        <taxon>Fabales</taxon>
        <taxon>Fabaceae</taxon>
        <taxon>Papilionoideae</taxon>
        <taxon>50 kb inversion clade</taxon>
        <taxon>NPAAA clade</taxon>
        <taxon>Hologalegina</taxon>
        <taxon>IRL clade</taxon>
        <taxon>Trifolieae</taxon>
        <taxon>Trifolium</taxon>
    </lineage>
</organism>
<protein>
    <submittedName>
        <fullName evidence="4">Mitochondrial thiamine pyrophosphate carrier-like protein</fullName>
    </submittedName>
</protein>
<evidence type="ECO:0000256" key="3">
    <source>
        <dbReference type="ARBA" id="ARBA00023136"/>
    </source>
</evidence>
<dbReference type="EMBL" id="ASHM01100837">
    <property type="protein sequence ID" value="PNX67029.1"/>
    <property type="molecule type" value="Genomic_DNA"/>
</dbReference>
<dbReference type="STRING" id="57577.A0A2K3KL95"/>
<proteinExistence type="predicted"/>